<dbReference type="AlphaFoldDB" id="A0A845HFZ3"/>
<dbReference type="EMBL" id="WWCV01000009">
    <property type="protein sequence ID" value="MYN16495.1"/>
    <property type="molecule type" value="Genomic_DNA"/>
</dbReference>
<accession>A0A845HFZ3</accession>
<dbReference type="SUPFAM" id="SSF51126">
    <property type="entry name" value="Pectin lyase-like"/>
    <property type="match status" value="1"/>
</dbReference>
<name>A0A845HFZ3_9BURK</name>
<dbReference type="Proteomes" id="UP000484875">
    <property type="component" value="Unassembled WGS sequence"/>
</dbReference>
<comment type="caution">
    <text evidence="1">The sequence shown here is derived from an EMBL/GenBank/DDBJ whole genome shotgun (WGS) entry which is preliminary data.</text>
</comment>
<dbReference type="InterPro" id="IPR008979">
    <property type="entry name" value="Galactose-bd-like_sf"/>
</dbReference>
<evidence type="ECO:0000313" key="2">
    <source>
        <dbReference type="Proteomes" id="UP000484875"/>
    </source>
</evidence>
<keyword evidence="2" id="KW-1185">Reference proteome</keyword>
<dbReference type="Gene3D" id="2.60.120.260">
    <property type="entry name" value="Galactose-binding domain-like"/>
    <property type="match status" value="1"/>
</dbReference>
<sequence>MLRFSTLLQGIVFPALFISFIGGTQASVYYVDNATGSDGNDGLSQAKPWKTLARVNSATLIAGDSVLFNRGGKWRGFLDAKPGSSGNNIVYAAYGAGDKPLFLGSVALNNSSYWKETASGSHLWETQPVVAGAEQLPSYNVTYSANSPQVSDSLVPYATFSPDSLNHSAGSSSSLKIAMTGPQSSVLGNVQVFRTIGQLVAGRYYKFSFNARASQPVTLTIPSIIRSSTFANYATQVAPLAAGPAIGTSWASYEYYFYADATASDGRVTLFFGDVPTGVSLNIDSLSLREYDGIFKTDVGSLIFDDAQASVGFKKLFASALSQDGDFWYDASRSKIRLYSTRDPAQVYTQIEAAVTQHIVNGSSYVELHDLDLRYGAAHGIRFPRNTAGVVVDGLNLSYIGGGMLDAVTRYGNGVQFWETTTDAIVRNTSLSQIYDSALTAQGNAAGVVNGITFNNNYISKAEQCYELWSRSSGGVTSTLANVTFTRNTCVASGGGWSHSQRPAVRGFDVLLYANTGTASNIKITDNIFYSAVDGLVYLDLPWGGYKAIDFSGNCYYPQLSIDPALGKLLQQNITSWATEPGSPVNTKDVAVFNSAFATNTSSSNFGDPAMISSNGILKPNPVGNCSGKGYAAISGG</sequence>
<dbReference type="Gene3D" id="2.160.20.10">
    <property type="entry name" value="Single-stranded right-handed beta-helix, Pectin lyase-like"/>
    <property type="match status" value="1"/>
</dbReference>
<organism evidence="1 2">
    <name type="scientific">Duganella vulcania</name>
    <dbReference type="NCBI Taxonomy" id="2692166"/>
    <lineage>
        <taxon>Bacteria</taxon>
        <taxon>Pseudomonadati</taxon>
        <taxon>Pseudomonadota</taxon>
        <taxon>Betaproteobacteria</taxon>
        <taxon>Burkholderiales</taxon>
        <taxon>Oxalobacteraceae</taxon>
        <taxon>Telluria group</taxon>
        <taxon>Duganella</taxon>
    </lineage>
</organism>
<reference evidence="1 2" key="1">
    <citation type="submission" date="2019-12" db="EMBL/GenBank/DDBJ databases">
        <title>Novel species isolated from a subtropical stream in China.</title>
        <authorList>
            <person name="Lu H."/>
        </authorList>
    </citation>
    <scope>NUCLEOTIDE SEQUENCE [LARGE SCALE GENOMIC DNA]</scope>
    <source>
        <strain evidence="1 2">FT107W</strain>
    </source>
</reference>
<evidence type="ECO:0008006" key="3">
    <source>
        <dbReference type="Google" id="ProtNLM"/>
    </source>
</evidence>
<evidence type="ECO:0000313" key="1">
    <source>
        <dbReference type="EMBL" id="MYN16495.1"/>
    </source>
</evidence>
<gene>
    <name evidence="1" type="ORF">GTP81_06985</name>
</gene>
<dbReference type="RefSeq" id="WP_161089210.1">
    <property type="nucleotide sequence ID" value="NZ_WWCV01000009.1"/>
</dbReference>
<protein>
    <recommendedName>
        <fullName evidence="3">Right-handed parallel beta-helix repeat-containing protein</fullName>
    </recommendedName>
</protein>
<dbReference type="InterPro" id="IPR011050">
    <property type="entry name" value="Pectin_lyase_fold/virulence"/>
</dbReference>
<proteinExistence type="predicted"/>
<dbReference type="SUPFAM" id="SSF49785">
    <property type="entry name" value="Galactose-binding domain-like"/>
    <property type="match status" value="1"/>
</dbReference>
<dbReference type="InterPro" id="IPR012334">
    <property type="entry name" value="Pectin_lyas_fold"/>
</dbReference>